<organism evidence="1 2">
    <name type="scientific">Lupinus albus</name>
    <name type="common">White lupine</name>
    <name type="synonym">Lupinus termis</name>
    <dbReference type="NCBI Taxonomy" id="3870"/>
    <lineage>
        <taxon>Eukaryota</taxon>
        <taxon>Viridiplantae</taxon>
        <taxon>Streptophyta</taxon>
        <taxon>Embryophyta</taxon>
        <taxon>Tracheophyta</taxon>
        <taxon>Spermatophyta</taxon>
        <taxon>Magnoliopsida</taxon>
        <taxon>eudicotyledons</taxon>
        <taxon>Gunneridae</taxon>
        <taxon>Pentapetalae</taxon>
        <taxon>rosids</taxon>
        <taxon>fabids</taxon>
        <taxon>Fabales</taxon>
        <taxon>Fabaceae</taxon>
        <taxon>Papilionoideae</taxon>
        <taxon>50 kb inversion clade</taxon>
        <taxon>genistoids sensu lato</taxon>
        <taxon>core genistoids</taxon>
        <taxon>Genisteae</taxon>
        <taxon>Lupinus</taxon>
    </lineage>
</organism>
<keyword evidence="2" id="KW-1185">Reference proteome</keyword>
<gene>
    <name evidence="1" type="ORF">Lalb_Chr13g0290321</name>
</gene>
<evidence type="ECO:0000313" key="1">
    <source>
        <dbReference type="EMBL" id="KAE9600756.1"/>
    </source>
</evidence>
<name>A0A6A4PH37_LUPAL</name>
<dbReference type="InterPro" id="IPR038971">
    <property type="entry name" value="SMR11/SMR16"/>
</dbReference>
<dbReference type="AlphaFoldDB" id="A0A6A4PH37"/>
<dbReference type="EMBL" id="WOCE01000013">
    <property type="protein sequence ID" value="KAE9600756.1"/>
    <property type="molecule type" value="Genomic_DNA"/>
</dbReference>
<dbReference type="PANTHER" id="PTHR36310">
    <property type="entry name" value="CYCLIN-DEPENDENT PROTEIN KINASE INHIBITOR SMR11"/>
    <property type="match status" value="1"/>
</dbReference>
<evidence type="ECO:0000313" key="2">
    <source>
        <dbReference type="Proteomes" id="UP000447434"/>
    </source>
</evidence>
<dbReference type="OrthoDB" id="777328at2759"/>
<sequence>MDCVDVCEKENGIIECVEVNNDVSTHKNLPTESEPITPDTVRENCDLHSPLTLINTVSENGDLHSPLTPNDAIFDPFAPVPHVNNPSPPTHTTSLHQLCLTVSRHLHFHPDASSIHCHNNHHHDYAESQLSDEDMFESVYQNLLQVILSKQTEEEILSQAPLSNVVEEYDSDDCKTPPPSSFLLLEELNTCPDAPIKVKPGAKRMNNFQLGLCKKLEF</sequence>
<reference evidence="2" key="1">
    <citation type="journal article" date="2020" name="Nat. Commun.">
        <title>Genome sequence of the cluster root forming white lupin.</title>
        <authorList>
            <person name="Hufnagel B."/>
            <person name="Marques A."/>
            <person name="Soriano A."/>
            <person name="Marques L."/>
            <person name="Divol F."/>
            <person name="Doumas P."/>
            <person name="Sallet E."/>
            <person name="Mancinotti D."/>
            <person name="Carrere S."/>
            <person name="Marande W."/>
            <person name="Arribat S."/>
            <person name="Keller J."/>
            <person name="Huneau C."/>
            <person name="Blein T."/>
            <person name="Aime D."/>
            <person name="Laguerre M."/>
            <person name="Taylor J."/>
            <person name="Schubert V."/>
            <person name="Nelson M."/>
            <person name="Geu-Flores F."/>
            <person name="Crespi M."/>
            <person name="Gallardo-Guerrero K."/>
            <person name="Delaux P.-M."/>
            <person name="Salse J."/>
            <person name="Berges H."/>
            <person name="Guyot R."/>
            <person name="Gouzy J."/>
            <person name="Peret B."/>
        </authorList>
    </citation>
    <scope>NUCLEOTIDE SEQUENCE [LARGE SCALE GENOMIC DNA]</scope>
    <source>
        <strain evidence="2">cv. Amiga</strain>
    </source>
</reference>
<proteinExistence type="predicted"/>
<protein>
    <submittedName>
        <fullName evidence="1">Uncharacterized protein</fullName>
    </submittedName>
</protein>
<dbReference type="PANTHER" id="PTHR36310:SF1">
    <property type="entry name" value="CYCLIN-DEPENDENT PROTEIN KINASE INHIBITOR SMR11"/>
    <property type="match status" value="1"/>
</dbReference>
<comment type="caution">
    <text evidence="1">The sequence shown here is derived from an EMBL/GenBank/DDBJ whole genome shotgun (WGS) entry which is preliminary data.</text>
</comment>
<accession>A0A6A4PH37</accession>
<dbReference type="Proteomes" id="UP000447434">
    <property type="component" value="Chromosome 13"/>
</dbReference>